<dbReference type="InterPro" id="IPR050951">
    <property type="entry name" value="Retrovirus_Pol_polyprotein"/>
</dbReference>
<dbReference type="OrthoDB" id="5106093at2759"/>
<evidence type="ECO:0000256" key="1">
    <source>
        <dbReference type="ARBA" id="ARBA00004173"/>
    </source>
</evidence>
<organism evidence="10 11">
    <name type="scientific">Fusarium oxysporum</name>
    <name type="common">Fusarium vascular wilt</name>
    <dbReference type="NCBI Taxonomy" id="5507"/>
    <lineage>
        <taxon>Eukaryota</taxon>
        <taxon>Fungi</taxon>
        <taxon>Dikarya</taxon>
        <taxon>Ascomycota</taxon>
        <taxon>Pezizomycotina</taxon>
        <taxon>Sordariomycetes</taxon>
        <taxon>Hypocreomycetidae</taxon>
        <taxon>Hypocreales</taxon>
        <taxon>Nectriaceae</taxon>
        <taxon>Fusarium</taxon>
        <taxon>Fusarium oxysporum species complex</taxon>
    </lineage>
</organism>
<keyword evidence="8" id="KW-0496">Mitochondrion</keyword>
<keyword evidence="6" id="KW-0378">Hydrolase</keyword>
<accession>A0A2H3TPA1</accession>
<dbReference type="InterPro" id="IPR043502">
    <property type="entry name" value="DNA/RNA_pol_sf"/>
</dbReference>
<keyword evidence="4" id="KW-0540">Nuclease</keyword>
<proteinExistence type="predicted"/>
<evidence type="ECO:0000313" key="10">
    <source>
        <dbReference type="EMBL" id="SCO87531.1"/>
    </source>
</evidence>
<dbReference type="VEuPathDB" id="FungiDB:HZS61_003416"/>
<dbReference type="GO" id="GO:0016787">
    <property type="term" value="F:hydrolase activity"/>
    <property type="evidence" value="ECO:0007669"/>
    <property type="project" value="UniProtKB-KW"/>
</dbReference>
<evidence type="ECO:0000256" key="3">
    <source>
        <dbReference type="ARBA" id="ARBA00022695"/>
    </source>
</evidence>
<protein>
    <submittedName>
        <fullName evidence="10">Related to TY3B TY3B protein</fullName>
    </submittedName>
</protein>
<keyword evidence="2" id="KW-0808">Transferase</keyword>
<sequence>MLKKGYIRESSSSAASAIFFIPKKNGKDQPVVDYRPVNARTIKDRTPLPLITELKDRLQGKKIFTALDLKGAYNLIRRLYLVAFYSYKLQGAELNYPIYDKEFLAIVNCFGEFRYYLMGSKHKVKVYTDH</sequence>
<keyword evidence="3" id="KW-0548">Nucleotidyltransferase</keyword>
<evidence type="ECO:0000256" key="7">
    <source>
        <dbReference type="ARBA" id="ARBA00022918"/>
    </source>
</evidence>
<dbReference type="Pfam" id="PF17917">
    <property type="entry name" value="RT_RNaseH"/>
    <property type="match status" value="1"/>
</dbReference>
<comment type="subcellular location">
    <subcellularLocation>
        <location evidence="1">Mitochondrion</location>
    </subcellularLocation>
</comment>
<keyword evidence="7" id="KW-0695">RNA-directed DNA polymerase</keyword>
<dbReference type="GO" id="GO:0005739">
    <property type="term" value="C:mitochondrion"/>
    <property type="evidence" value="ECO:0007669"/>
    <property type="project" value="UniProtKB-SubCell"/>
</dbReference>
<dbReference type="Proteomes" id="UP000219369">
    <property type="component" value="Unassembled WGS sequence"/>
</dbReference>
<dbReference type="Gene3D" id="3.10.10.10">
    <property type="entry name" value="HIV Type 1 Reverse Transcriptase, subunit A, domain 1"/>
    <property type="match status" value="1"/>
</dbReference>
<evidence type="ECO:0000256" key="2">
    <source>
        <dbReference type="ARBA" id="ARBA00022679"/>
    </source>
</evidence>
<dbReference type="PANTHER" id="PTHR37984:SF5">
    <property type="entry name" value="PROTEIN NYNRIN-LIKE"/>
    <property type="match status" value="1"/>
</dbReference>
<dbReference type="EMBL" id="FMJY01000006">
    <property type="protein sequence ID" value="SCO87531.1"/>
    <property type="molecule type" value="Genomic_DNA"/>
</dbReference>
<evidence type="ECO:0000259" key="9">
    <source>
        <dbReference type="Pfam" id="PF17917"/>
    </source>
</evidence>
<evidence type="ECO:0000313" key="11">
    <source>
        <dbReference type="Proteomes" id="UP000219369"/>
    </source>
</evidence>
<gene>
    <name evidence="10" type="ORF">FRV6_11658</name>
</gene>
<evidence type="ECO:0000256" key="4">
    <source>
        <dbReference type="ARBA" id="ARBA00022722"/>
    </source>
</evidence>
<evidence type="ECO:0000256" key="5">
    <source>
        <dbReference type="ARBA" id="ARBA00022759"/>
    </source>
</evidence>
<evidence type="ECO:0000256" key="6">
    <source>
        <dbReference type="ARBA" id="ARBA00022801"/>
    </source>
</evidence>
<name>A0A2H3TPA1_FUSOX</name>
<dbReference type="VEuPathDB" id="FungiDB:FOC4_g10000498"/>
<dbReference type="InterPro" id="IPR041373">
    <property type="entry name" value="RT_RNaseH"/>
</dbReference>
<dbReference type="SUPFAM" id="SSF56672">
    <property type="entry name" value="DNA/RNA polymerases"/>
    <property type="match status" value="1"/>
</dbReference>
<keyword evidence="5" id="KW-0255">Endonuclease</keyword>
<dbReference type="GO" id="GO:0003964">
    <property type="term" value="F:RNA-directed DNA polymerase activity"/>
    <property type="evidence" value="ECO:0007669"/>
    <property type="project" value="UniProtKB-KW"/>
</dbReference>
<reference evidence="11" key="1">
    <citation type="submission" date="2016-09" db="EMBL/GenBank/DDBJ databases">
        <authorList>
            <person name="Guldener U."/>
        </authorList>
    </citation>
    <scope>NUCLEOTIDE SEQUENCE [LARGE SCALE GENOMIC DNA]</scope>
    <source>
        <strain evidence="11">V64-1</strain>
    </source>
</reference>
<dbReference type="PANTHER" id="PTHR37984">
    <property type="entry name" value="PROTEIN CBG26694"/>
    <property type="match status" value="1"/>
</dbReference>
<dbReference type="AlphaFoldDB" id="A0A2H3TPA1"/>
<dbReference type="GO" id="GO:0004519">
    <property type="term" value="F:endonuclease activity"/>
    <property type="evidence" value="ECO:0007669"/>
    <property type="project" value="UniProtKB-KW"/>
</dbReference>
<feature type="domain" description="Reverse transcriptase RNase H-like" evidence="9">
    <location>
        <begin position="80"/>
        <end position="130"/>
    </location>
</feature>
<evidence type="ECO:0000256" key="8">
    <source>
        <dbReference type="ARBA" id="ARBA00023128"/>
    </source>
</evidence>